<dbReference type="Gene3D" id="1.10.10.1330">
    <property type="entry name" value="RNA polymerase sigma-54 factor, core-binding domain"/>
    <property type="match status" value="1"/>
</dbReference>
<dbReference type="EMBL" id="CP004120">
    <property type="protein sequence ID" value="AGT44376.1"/>
    <property type="molecule type" value="Genomic_DNA"/>
</dbReference>
<keyword evidence="2" id="KW-0240">DNA-directed RNA polymerase</keyword>
<feature type="domain" description="RNA polymerase sigma factor 54 DNA-binding" evidence="9">
    <location>
        <begin position="306"/>
        <end position="467"/>
    </location>
</feature>
<dbReference type="HOGENOM" id="CLU_020569_0_1_12"/>
<dbReference type="PANTHER" id="PTHR32248:SF4">
    <property type="entry name" value="RNA POLYMERASE SIGMA-54 FACTOR"/>
    <property type="match status" value="1"/>
</dbReference>
<evidence type="ECO:0000259" key="10">
    <source>
        <dbReference type="Pfam" id="PF04963"/>
    </source>
</evidence>
<evidence type="ECO:0000313" key="11">
    <source>
        <dbReference type="EMBL" id="AGT44376.1"/>
    </source>
</evidence>
<dbReference type="Gene3D" id="1.10.10.60">
    <property type="entry name" value="Homeodomain-like"/>
    <property type="match status" value="1"/>
</dbReference>
<dbReference type="PATRIC" id="fig|1291379.3.peg.1875"/>
<keyword evidence="4" id="KW-0548">Nucleotidyltransferase</keyword>
<evidence type="ECO:0000256" key="8">
    <source>
        <dbReference type="ARBA" id="ARBA00023163"/>
    </source>
</evidence>
<evidence type="ECO:0000259" key="9">
    <source>
        <dbReference type="Pfam" id="PF04552"/>
    </source>
</evidence>
<dbReference type="InterPro" id="IPR038709">
    <property type="entry name" value="RpoN_core-bd_sf"/>
</dbReference>
<dbReference type="GO" id="GO:0016779">
    <property type="term" value="F:nucleotidyltransferase activity"/>
    <property type="evidence" value="ECO:0007669"/>
    <property type="project" value="UniProtKB-KW"/>
</dbReference>
<sequence>MILAQRQQQALSQKMVMSQQMINAVNLLNLSSEELQEEIVKEVKKNPALVFKSSSYVSAAALEKGDEFQNFLENIQDDSYQTLQAHLLKQARESISDEYILNAAEIIIQNLDANGFNYVPIEELFLEAEQQNNITKSEIKKALHSVRRFDPIGCACSGFKQSLIVQAGIICESPKTGLILDIYKNSYELIVKIIKEHYDVLSAVSDEELFIQKLTKKNIFISHEQAEEIIDLLKSLTPYPGRSYSGSAEEKRFITPIAEIKRDGNEFKVVINDEEIPALEISPEYKNLNFRKTKNSSFSSQEEKEQVKEFLNRASMLMNIIEYRNRTILKILTAIVNVQYNFFAGIRNKKDKNKMQKGYLKPLRQADIAEMTGFNVSTISRAANGKYIRCEWGLFEIKDLFSNEVPGGFSKDYVLAQIEDILNLNDEQKTLSDSKIGKLLKEQGIEISTRTVNKYRKELGIASSYYRAEKKLKYSPLNI</sequence>
<evidence type="ECO:0000256" key="7">
    <source>
        <dbReference type="ARBA" id="ARBA00023125"/>
    </source>
</evidence>
<comment type="similarity">
    <text evidence="1">Belongs to the sigma-54 factor family.</text>
</comment>
<evidence type="ECO:0000256" key="2">
    <source>
        <dbReference type="ARBA" id="ARBA00022478"/>
    </source>
</evidence>
<dbReference type="GeneID" id="301090393"/>
<organism evidence="11 12">
    <name type="scientific">Treponema pedis str. T A4</name>
    <dbReference type="NCBI Taxonomy" id="1291379"/>
    <lineage>
        <taxon>Bacteria</taxon>
        <taxon>Pseudomonadati</taxon>
        <taxon>Spirochaetota</taxon>
        <taxon>Spirochaetia</taxon>
        <taxon>Spirochaetales</taxon>
        <taxon>Treponemataceae</taxon>
        <taxon>Treponema</taxon>
    </lineage>
</organism>
<evidence type="ECO:0000256" key="6">
    <source>
        <dbReference type="ARBA" id="ARBA00023082"/>
    </source>
</evidence>
<keyword evidence="8" id="KW-0804">Transcription</keyword>
<dbReference type="PROSITE" id="PS50044">
    <property type="entry name" value="SIGMA54_3"/>
    <property type="match status" value="1"/>
</dbReference>
<dbReference type="Proteomes" id="UP000015620">
    <property type="component" value="Chromosome"/>
</dbReference>
<keyword evidence="6" id="KW-0731">Sigma factor</keyword>
<dbReference type="PANTHER" id="PTHR32248">
    <property type="entry name" value="RNA POLYMERASE SIGMA-54 FACTOR"/>
    <property type="match status" value="1"/>
</dbReference>
<dbReference type="InterPro" id="IPR007634">
    <property type="entry name" value="RNA_pol_sigma_54_DNA-bd"/>
</dbReference>
<dbReference type="Pfam" id="PF00309">
    <property type="entry name" value="Sigma54_AID"/>
    <property type="match status" value="1"/>
</dbReference>
<dbReference type="Pfam" id="PF04963">
    <property type="entry name" value="Sigma54_CBD"/>
    <property type="match status" value="1"/>
</dbReference>
<keyword evidence="7" id="KW-0238">DNA-binding</keyword>
<dbReference type="GO" id="GO:0001216">
    <property type="term" value="F:DNA-binding transcription activator activity"/>
    <property type="evidence" value="ECO:0007669"/>
    <property type="project" value="InterPro"/>
</dbReference>
<protein>
    <submittedName>
        <fullName evidence="11">RNA polymerase sigma-54 factor</fullName>
    </submittedName>
</protein>
<dbReference type="KEGG" id="tped:TPE_1902"/>
<evidence type="ECO:0000313" key="12">
    <source>
        <dbReference type="Proteomes" id="UP000015620"/>
    </source>
</evidence>
<dbReference type="Pfam" id="PF04552">
    <property type="entry name" value="Sigma54_DBD"/>
    <property type="match status" value="1"/>
</dbReference>
<dbReference type="InterPro" id="IPR000394">
    <property type="entry name" value="RNA_pol_sigma_54"/>
</dbReference>
<dbReference type="RefSeq" id="WP_020965674.1">
    <property type="nucleotide sequence ID" value="NC_022097.1"/>
</dbReference>
<dbReference type="GO" id="GO:0003677">
    <property type="term" value="F:DNA binding"/>
    <property type="evidence" value="ECO:0007669"/>
    <property type="project" value="UniProtKB-KW"/>
</dbReference>
<keyword evidence="12" id="KW-1185">Reference proteome</keyword>
<dbReference type="AlphaFoldDB" id="S6A4E5"/>
<proteinExistence type="inferred from homology"/>
<dbReference type="InterPro" id="IPR007046">
    <property type="entry name" value="RNA_pol_sigma_54_core-bd"/>
</dbReference>
<feature type="domain" description="RNA polymerase sigma factor 54 core-binding" evidence="10">
    <location>
        <begin position="79"/>
        <end position="285"/>
    </location>
</feature>
<evidence type="ECO:0000256" key="5">
    <source>
        <dbReference type="ARBA" id="ARBA00023015"/>
    </source>
</evidence>
<dbReference type="GO" id="GO:0006352">
    <property type="term" value="P:DNA-templated transcription initiation"/>
    <property type="evidence" value="ECO:0007669"/>
    <property type="project" value="InterPro"/>
</dbReference>
<dbReference type="NCBIfam" id="TIGR02395">
    <property type="entry name" value="rpoN_sigma"/>
    <property type="match status" value="1"/>
</dbReference>
<accession>S6A4E5</accession>
<evidence type="ECO:0000256" key="4">
    <source>
        <dbReference type="ARBA" id="ARBA00022695"/>
    </source>
</evidence>
<evidence type="ECO:0000256" key="3">
    <source>
        <dbReference type="ARBA" id="ARBA00022679"/>
    </source>
</evidence>
<name>S6A4E5_9SPIR</name>
<keyword evidence="3" id="KW-0808">Transferase</keyword>
<dbReference type="GO" id="GO:0000428">
    <property type="term" value="C:DNA-directed RNA polymerase complex"/>
    <property type="evidence" value="ECO:0007669"/>
    <property type="project" value="UniProtKB-KW"/>
</dbReference>
<reference evidence="11 12" key="1">
    <citation type="journal article" date="2013" name="PLoS ONE">
        <title>Genome-Wide Relatedness of Treponema pedis, from Gingiva and Necrotic Skin Lesions of Pigs, with the Human Oral Pathogen Treponema denticola.</title>
        <authorList>
            <person name="Svartstrom O."/>
            <person name="Mushtaq M."/>
            <person name="Pringle M."/>
            <person name="Segerman B."/>
        </authorList>
    </citation>
    <scope>NUCLEOTIDE SEQUENCE [LARGE SCALE GENOMIC DNA]</scope>
    <source>
        <strain evidence="11">T A4</strain>
    </source>
</reference>
<gene>
    <name evidence="11" type="ORF">TPE_1902</name>
</gene>
<keyword evidence="5" id="KW-0805">Transcription regulation</keyword>
<dbReference type="PIRSF" id="PIRSF000774">
    <property type="entry name" value="RpoN"/>
    <property type="match status" value="1"/>
</dbReference>
<dbReference type="OrthoDB" id="9814402at2"/>
<evidence type="ECO:0000256" key="1">
    <source>
        <dbReference type="ARBA" id="ARBA00008798"/>
    </source>
</evidence>
<dbReference type="GO" id="GO:0016987">
    <property type="term" value="F:sigma factor activity"/>
    <property type="evidence" value="ECO:0007669"/>
    <property type="project" value="UniProtKB-KW"/>
</dbReference>
<dbReference type="STRING" id="1291379.TPE_1902"/>